<dbReference type="EMBL" id="JBHSKP010000033">
    <property type="protein sequence ID" value="MFC5156384.1"/>
    <property type="molecule type" value="Genomic_DNA"/>
</dbReference>
<keyword evidence="1" id="KW-1133">Transmembrane helix</keyword>
<evidence type="ECO:0000313" key="3">
    <source>
        <dbReference type="EMBL" id="MFC5156384.1"/>
    </source>
</evidence>
<dbReference type="PROSITE" id="PS50837">
    <property type="entry name" value="NACHT"/>
    <property type="match status" value="1"/>
</dbReference>
<protein>
    <submittedName>
        <fullName evidence="3">NACHT domain-containing protein</fullName>
    </submittedName>
</protein>
<evidence type="ECO:0000259" key="2">
    <source>
        <dbReference type="PROSITE" id="PS50837"/>
    </source>
</evidence>
<feature type="transmembrane region" description="Helical" evidence="1">
    <location>
        <begin position="6"/>
        <end position="26"/>
    </location>
</feature>
<dbReference type="InterPro" id="IPR027417">
    <property type="entry name" value="P-loop_NTPase"/>
</dbReference>
<dbReference type="RefSeq" id="WP_344485491.1">
    <property type="nucleotide sequence ID" value="NZ_BAAASB010000029.1"/>
</dbReference>
<keyword evidence="1" id="KW-0812">Transmembrane</keyword>
<dbReference type="SUPFAM" id="SSF52540">
    <property type="entry name" value="P-loop containing nucleoside triphosphate hydrolases"/>
    <property type="match status" value="1"/>
</dbReference>
<sequence>MKASDTAGLAAVGLAVVAGLVAVVALRKQSQANTAAFADVALARGWAGTLAKQVETGEGAVRRQLLGDDTRRINLVYRLHPAGARPAVAPGAGRLFVDGPGGPALPEIAAYYRQTRPDRLVITGAGGAGKTVLALELLLALVEGRGEADPVPVRVPLSRWDTERHALPELLVERLVEAYDWPRGMAEGLVRHGLVLPVLDGLDEMDAPGPGGIPDPAAPRATAVVEALNAYHRGREAGPLILTCRTAHYDVLHPQAAVVDAARIEVAPVGVTDAGEYLAGRALDELRWQPLTDHLAAEPTGVLAGVLSTPWRLGLTATVYHREGDPGDLLALPDTRAVDEHLLARYIPAAVRTAPNPNRYTAEQIHRWLHRLAVHLDPVGTAGGPPGAVPGGHGPEGTDLLLHELWLLAGRVRVKATDALLTGFAVLSGLLSLAPPPQEATAPIVGMAVAAGAFVLREPGAPKHWTNPFRQAGAKRRIVSGLAAGTIIGTTTGTPAGIMAGIVAGLTIGISSVTVGEPGANRGARAAMRSDALLGITTGIVAGLIIGLIIGILAGSAAGLTFGLTAGLIIGLTVVITASTASRRYLLFLVCSLGRLPFRLARFLDWAVGAGLLRYSGAGYQYRHRELQHWLRRNPVPPPRLP</sequence>
<reference evidence="4" key="1">
    <citation type="journal article" date="2019" name="Int. J. Syst. Evol. Microbiol.">
        <title>The Global Catalogue of Microorganisms (GCM) 10K type strain sequencing project: providing services to taxonomists for standard genome sequencing and annotation.</title>
        <authorList>
            <consortium name="The Broad Institute Genomics Platform"/>
            <consortium name="The Broad Institute Genome Sequencing Center for Infectious Disease"/>
            <person name="Wu L."/>
            <person name="Ma J."/>
        </authorList>
    </citation>
    <scope>NUCLEOTIDE SEQUENCE [LARGE SCALE GENOMIC DNA]</scope>
    <source>
        <strain evidence="4">PCU 266</strain>
    </source>
</reference>
<name>A0ABW0AUW4_9ACTN</name>
<keyword evidence="4" id="KW-1185">Reference proteome</keyword>
<gene>
    <name evidence="3" type="ORF">ACFPRH_32205</name>
</gene>
<evidence type="ECO:0000313" key="4">
    <source>
        <dbReference type="Proteomes" id="UP001596160"/>
    </source>
</evidence>
<keyword evidence="1" id="KW-0472">Membrane</keyword>
<evidence type="ECO:0000256" key="1">
    <source>
        <dbReference type="SAM" id="Phobius"/>
    </source>
</evidence>
<dbReference type="Pfam" id="PF05729">
    <property type="entry name" value="NACHT"/>
    <property type="match status" value="1"/>
</dbReference>
<accession>A0ABW0AUW4</accession>
<feature type="transmembrane region" description="Helical" evidence="1">
    <location>
        <begin position="560"/>
        <end position="578"/>
    </location>
</feature>
<dbReference type="Proteomes" id="UP001596160">
    <property type="component" value="Unassembled WGS sequence"/>
</dbReference>
<organism evidence="3 4">
    <name type="scientific">Streptomyces amakusaensis</name>
    <dbReference type="NCBI Taxonomy" id="67271"/>
    <lineage>
        <taxon>Bacteria</taxon>
        <taxon>Bacillati</taxon>
        <taxon>Actinomycetota</taxon>
        <taxon>Actinomycetes</taxon>
        <taxon>Kitasatosporales</taxon>
        <taxon>Streptomycetaceae</taxon>
        <taxon>Streptomyces</taxon>
    </lineage>
</organism>
<comment type="caution">
    <text evidence="3">The sequence shown here is derived from an EMBL/GenBank/DDBJ whole genome shotgun (WGS) entry which is preliminary data.</text>
</comment>
<feature type="domain" description="NACHT" evidence="2">
    <location>
        <begin position="118"/>
        <end position="205"/>
    </location>
</feature>
<proteinExistence type="predicted"/>
<dbReference type="InterPro" id="IPR007111">
    <property type="entry name" value="NACHT_NTPase"/>
</dbReference>
<dbReference type="Gene3D" id="3.40.50.300">
    <property type="entry name" value="P-loop containing nucleotide triphosphate hydrolases"/>
    <property type="match status" value="1"/>
</dbReference>
<feature type="transmembrane region" description="Helical" evidence="1">
    <location>
        <begin position="532"/>
        <end position="554"/>
    </location>
</feature>
<feature type="transmembrane region" description="Helical" evidence="1">
    <location>
        <begin position="502"/>
        <end position="520"/>
    </location>
</feature>